<dbReference type="InterPro" id="IPR054530">
    <property type="entry name" value="TcaA_4th"/>
</dbReference>
<dbReference type="PANTHER" id="PTHR40038">
    <property type="entry name" value="MEMBRANE-ASSOCIATED PROTEIN TCAA"/>
    <property type="match status" value="1"/>
</dbReference>
<keyword evidence="1" id="KW-1133">Transmembrane helix</keyword>
<evidence type="ECO:0000313" key="5">
    <source>
        <dbReference type="EMBL" id="GGI65651.1"/>
    </source>
</evidence>
<keyword evidence="1" id="KW-0472">Membrane</keyword>
<evidence type="ECO:0000259" key="2">
    <source>
        <dbReference type="Pfam" id="PF13240"/>
    </source>
</evidence>
<dbReference type="InterPro" id="IPR026870">
    <property type="entry name" value="Zinc_ribbon_dom"/>
</dbReference>
<evidence type="ECO:0000256" key="1">
    <source>
        <dbReference type="SAM" id="Phobius"/>
    </source>
</evidence>
<evidence type="ECO:0000259" key="4">
    <source>
        <dbReference type="Pfam" id="PF22820"/>
    </source>
</evidence>
<name>A0A917JH68_9ENTE</name>
<feature type="domain" description="TcaA 4th" evidence="4">
    <location>
        <begin position="256"/>
        <end position="313"/>
    </location>
</feature>
<sequence length="482" mass="55682">MKFCWNCGFENEENARFCEECGKDLTLETIDRVEERASEDTTQTLVIKAPRKSLSRNQKRGLLAVGIVVAMMFGIYSYGKHYFGYDQQVARIVETIKTKDPEQWSKIMISNDPSYKVTAKSLKKMTDYYKIDAQKENFSALVQSFTSRMYDEVDFSIVQEGKSWFVYDRYVLELKPVYLTIETPQEDVVVEVDGKKEGEESVSITKVGPLTPGNYEIKGTLNDVSTEQVIDLTRFNNIDFEQNSHVTLDLHKLHFMVLSNVEGAEVMVDDKPVAIIKDSVAEVKDVVWHEGLTVRVQKTFDKETMQSIDYEIGASEFVAENYEEGSYYSGMELAVEDVRNDYEASSFLSNFYSEVSNHTNELYTFDEKEKEQFASYFTDGTANLEYQDFMNFITEVRSNKDKRYVNGNPEVESFTLVAKDTYEVQYLIEYRTVFKDYSKDTIEQVFRYKKVTIKYNQETGQFEIVDLGGKENFETIDNGDAV</sequence>
<dbReference type="PANTHER" id="PTHR40038:SF1">
    <property type="entry name" value="MEMBRANE-ASSOCIATED PROTEIN TCAA"/>
    <property type="match status" value="1"/>
</dbReference>
<dbReference type="Pfam" id="PF13240">
    <property type="entry name" value="Zn_Ribbon_1"/>
    <property type="match status" value="1"/>
</dbReference>
<dbReference type="RefSeq" id="WP_188367492.1">
    <property type="nucleotide sequence ID" value="NZ_BMDT01000005.1"/>
</dbReference>
<comment type="caution">
    <text evidence="5">The sequence shown here is derived from an EMBL/GenBank/DDBJ whole genome shotgun (WGS) entry which is preliminary data.</text>
</comment>
<dbReference type="InterPro" id="IPR054529">
    <property type="entry name" value="TcaA_2nd"/>
</dbReference>
<dbReference type="Pfam" id="PF22820">
    <property type="entry name" value="TcaA_3rd_4th"/>
    <property type="match status" value="1"/>
</dbReference>
<feature type="domain" description="Zinc-ribbon" evidence="2">
    <location>
        <begin position="3"/>
        <end position="25"/>
    </location>
</feature>
<keyword evidence="1" id="KW-0812">Transmembrane</keyword>
<feature type="transmembrane region" description="Helical" evidence="1">
    <location>
        <begin position="61"/>
        <end position="79"/>
    </location>
</feature>
<gene>
    <name evidence="5" type="ORF">GCM10011482_13050</name>
</gene>
<dbReference type="EMBL" id="BMDT01000005">
    <property type="protein sequence ID" value="GGI65651.1"/>
    <property type="molecule type" value="Genomic_DNA"/>
</dbReference>
<organism evidence="5 6">
    <name type="scientific">Enterococcus alcedinis</name>
    <dbReference type="NCBI Taxonomy" id="1274384"/>
    <lineage>
        <taxon>Bacteria</taxon>
        <taxon>Bacillati</taxon>
        <taxon>Bacillota</taxon>
        <taxon>Bacilli</taxon>
        <taxon>Lactobacillales</taxon>
        <taxon>Enterococcaceae</taxon>
        <taxon>Enterococcus</taxon>
    </lineage>
</organism>
<reference evidence="5" key="1">
    <citation type="journal article" date="2014" name="Int. J. Syst. Evol. Microbiol.">
        <title>Complete genome sequence of Corynebacterium casei LMG S-19264T (=DSM 44701T), isolated from a smear-ripened cheese.</title>
        <authorList>
            <consortium name="US DOE Joint Genome Institute (JGI-PGF)"/>
            <person name="Walter F."/>
            <person name="Albersmeier A."/>
            <person name="Kalinowski J."/>
            <person name="Ruckert C."/>
        </authorList>
    </citation>
    <scope>NUCLEOTIDE SEQUENCE</scope>
    <source>
        <strain evidence="5">CCM 8433</strain>
    </source>
</reference>
<protein>
    <submittedName>
        <fullName evidence="5">Zinc ribbon domain-containing protein</fullName>
    </submittedName>
</protein>
<reference evidence="5" key="2">
    <citation type="submission" date="2020-09" db="EMBL/GenBank/DDBJ databases">
        <authorList>
            <person name="Sun Q."/>
            <person name="Sedlacek I."/>
        </authorList>
    </citation>
    <scope>NUCLEOTIDE SEQUENCE</scope>
    <source>
        <strain evidence="5">CCM 8433</strain>
    </source>
</reference>
<accession>A0A917JH68</accession>
<dbReference type="Proteomes" id="UP000622610">
    <property type="component" value="Unassembled WGS sequence"/>
</dbReference>
<evidence type="ECO:0000313" key="6">
    <source>
        <dbReference type="Proteomes" id="UP000622610"/>
    </source>
</evidence>
<feature type="domain" description="TcaA second" evidence="3">
    <location>
        <begin position="86"/>
        <end position="173"/>
    </location>
</feature>
<dbReference type="Pfam" id="PF22813">
    <property type="entry name" value="TcaA_2nd"/>
    <property type="match status" value="1"/>
</dbReference>
<keyword evidence="6" id="KW-1185">Reference proteome</keyword>
<proteinExistence type="predicted"/>
<evidence type="ECO:0000259" key="3">
    <source>
        <dbReference type="Pfam" id="PF22813"/>
    </source>
</evidence>
<dbReference type="AlphaFoldDB" id="A0A917JH68"/>